<sequence length="242" mass="27164">MNEAFGVLWPLDWLGGLKLRFFSYAKLSFCVRIDSTNFLTMPQTPRSSQTFMGIVASVLVSAVWGFLEQYLFFSDVTAVRANLKPGDIIEFHRGFFSHYALYLGEGKVMNVCAEDKHTTAALITVKELNEVCGNSRLRIRNHDDVAKKHFGLKAKPTVDIIKAARSYKNQVCPYQFLGRNCEYYSTLWRYGKGFSTQAANPGETPVGEVVRGILRDSGAADDLSVVKMSVETQVYNAYKKLA</sequence>
<protein>
    <recommendedName>
        <fullName evidence="5">LRAT domain-containing protein</fullName>
    </recommendedName>
</protein>
<dbReference type="PROSITE" id="PS51934">
    <property type="entry name" value="LRAT"/>
    <property type="match status" value="1"/>
</dbReference>
<dbReference type="PANTHER" id="PTHR13943:SF77">
    <property type="entry name" value="LRAT DOMAIN-CONTAINING PROTEIN"/>
    <property type="match status" value="1"/>
</dbReference>
<feature type="domain" description="LRAT" evidence="5">
    <location>
        <begin position="88"/>
        <end position="197"/>
    </location>
</feature>
<proteinExistence type="inferred from homology"/>
<evidence type="ECO:0000313" key="6">
    <source>
        <dbReference type="EMBL" id="CAL8108866.1"/>
    </source>
</evidence>
<evidence type="ECO:0000259" key="5">
    <source>
        <dbReference type="PROSITE" id="PS51934"/>
    </source>
</evidence>
<keyword evidence="2" id="KW-0808">Transferase</keyword>
<dbReference type="Proteomes" id="UP001642540">
    <property type="component" value="Unassembled WGS sequence"/>
</dbReference>
<dbReference type="Pfam" id="PF04970">
    <property type="entry name" value="LRAT"/>
    <property type="match status" value="1"/>
</dbReference>
<dbReference type="InterPro" id="IPR051496">
    <property type="entry name" value="H-rev107_PLA/AT"/>
</dbReference>
<dbReference type="EMBL" id="CAXLJM020000040">
    <property type="protein sequence ID" value="CAL8108866.1"/>
    <property type="molecule type" value="Genomic_DNA"/>
</dbReference>
<organism evidence="6 7">
    <name type="scientific">Orchesella dallaii</name>
    <dbReference type="NCBI Taxonomy" id="48710"/>
    <lineage>
        <taxon>Eukaryota</taxon>
        <taxon>Metazoa</taxon>
        <taxon>Ecdysozoa</taxon>
        <taxon>Arthropoda</taxon>
        <taxon>Hexapoda</taxon>
        <taxon>Collembola</taxon>
        <taxon>Entomobryomorpha</taxon>
        <taxon>Entomobryoidea</taxon>
        <taxon>Orchesellidae</taxon>
        <taxon>Orchesellinae</taxon>
        <taxon>Orchesella</taxon>
    </lineage>
</organism>
<gene>
    <name evidence="6" type="ORF">ODALV1_LOCUS13116</name>
</gene>
<accession>A0ABP1QS59</accession>
<reference evidence="6 7" key="1">
    <citation type="submission" date="2024-08" db="EMBL/GenBank/DDBJ databases">
        <authorList>
            <person name="Cucini C."/>
            <person name="Frati F."/>
        </authorList>
    </citation>
    <scope>NUCLEOTIDE SEQUENCE [LARGE SCALE GENOMIC DNA]</scope>
</reference>
<dbReference type="InterPro" id="IPR007053">
    <property type="entry name" value="LRAT_dom"/>
</dbReference>
<dbReference type="Gene3D" id="3.90.1720.10">
    <property type="entry name" value="endopeptidase domain like (from Nostoc punctiforme)"/>
    <property type="match status" value="1"/>
</dbReference>
<keyword evidence="7" id="KW-1185">Reference proteome</keyword>
<keyword evidence="4" id="KW-0443">Lipid metabolism</keyword>
<comment type="caution">
    <text evidence="6">The sequence shown here is derived from an EMBL/GenBank/DDBJ whole genome shotgun (WGS) entry which is preliminary data.</text>
</comment>
<name>A0ABP1QS59_9HEXA</name>
<comment type="similarity">
    <text evidence="1">Belongs to the H-rev107 family.</text>
</comment>
<evidence type="ECO:0000256" key="3">
    <source>
        <dbReference type="ARBA" id="ARBA00022801"/>
    </source>
</evidence>
<evidence type="ECO:0000256" key="2">
    <source>
        <dbReference type="ARBA" id="ARBA00022679"/>
    </source>
</evidence>
<evidence type="ECO:0000256" key="4">
    <source>
        <dbReference type="ARBA" id="ARBA00023098"/>
    </source>
</evidence>
<dbReference type="PANTHER" id="PTHR13943">
    <property type="entry name" value="HRAS-LIKE SUPPRESSOR - RELATED"/>
    <property type="match status" value="1"/>
</dbReference>
<evidence type="ECO:0000313" key="7">
    <source>
        <dbReference type="Proteomes" id="UP001642540"/>
    </source>
</evidence>
<evidence type="ECO:0000256" key="1">
    <source>
        <dbReference type="ARBA" id="ARBA00007824"/>
    </source>
</evidence>
<keyword evidence="3" id="KW-0378">Hydrolase</keyword>